<accession>A0A5J4L3W2</accession>
<organism evidence="1 2">
    <name type="scientific">Dictyobacter vulcani</name>
    <dbReference type="NCBI Taxonomy" id="2607529"/>
    <lineage>
        <taxon>Bacteria</taxon>
        <taxon>Bacillati</taxon>
        <taxon>Chloroflexota</taxon>
        <taxon>Ktedonobacteria</taxon>
        <taxon>Ktedonobacterales</taxon>
        <taxon>Dictyobacteraceae</taxon>
        <taxon>Dictyobacter</taxon>
    </lineage>
</organism>
<gene>
    <name evidence="1" type="ORF">KDW_63180</name>
</gene>
<dbReference type="EMBL" id="BKZW01000006">
    <property type="protein sequence ID" value="GER92156.1"/>
    <property type="molecule type" value="Genomic_DNA"/>
</dbReference>
<evidence type="ECO:0000313" key="1">
    <source>
        <dbReference type="EMBL" id="GER92156.1"/>
    </source>
</evidence>
<evidence type="ECO:0000313" key="2">
    <source>
        <dbReference type="Proteomes" id="UP000326912"/>
    </source>
</evidence>
<evidence type="ECO:0008006" key="3">
    <source>
        <dbReference type="Google" id="ProtNLM"/>
    </source>
</evidence>
<dbReference type="AlphaFoldDB" id="A0A5J4L3W2"/>
<dbReference type="Proteomes" id="UP000326912">
    <property type="component" value="Unassembled WGS sequence"/>
</dbReference>
<reference evidence="1 2" key="1">
    <citation type="submission" date="2019-10" db="EMBL/GenBank/DDBJ databases">
        <title>Dictyobacter vulcani sp. nov., within the class Ktedonobacteria, isolated from soil of volcanic Mt. Zao.</title>
        <authorList>
            <person name="Zheng Y."/>
            <person name="Wang C.M."/>
            <person name="Sakai Y."/>
            <person name="Abe K."/>
            <person name="Yokota A."/>
            <person name="Yabe S."/>
        </authorList>
    </citation>
    <scope>NUCLEOTIDE SEQUENCE [LARGE SCALE GENOMIC DNA]</scope>
    <source>
        <strain evidence="1 2">W12</strain>
    </source>
</reference>
<keyword evidence="2" id="KW-1185">Reference proteome</keyword>
<proteinExistence type="predicted"/>
<comment type="caution">
    <text evidence="1">The sequence shown here is derived from an EMBL/GenBank/DDBJ whole genome shotgun (WGS) entry which is preliminary data.</text>
</comment>
<sequence>MSHIFAKDANEIKRLDFQHFILRTALGGNYLAPIVAMQKPHMILDVGSGTNLWAVKSVAFFPRQRSMDWI</sequence>
<dbReference type="RefSeq" id="WP_151759712.1">
    <property type="nucleotide sequence ID" value="NZ_BKZW01000006.1"/>
</dbReference>
<name>A0A5J4L3W2_9CHLR</name>
<protein>
    <recommendedName>
        <fullName evidence="3">Methyltransferase type 11 domain-containing protein</fullName>
    </recommendedName>
</protein>